<feature type="domain" description="SGNH hydrolase-type esterase" evidence="1">
    <location>
        <begin position="12"/>
        <end position="201"/>
    </location>
</feature>
<dbReference type="Pfam" id="PF13472">
    <property type="entry name" value="Lipase_GDSL_2"/>
    <property type="match status" value="1"/>
</dbReference>
<name>A0A168MRS4_9BACL</name>
<dbReference type="SUPFAM" id="SSF52266">
    <property type="entry name" value="SGNH hydrolase"/>
    <property type="match status" value="1"/>
</dbReference>
<reference evidence="2 3" key="1">
    <citation type="submission" date="2016-03" db="EMBL/GenBank/DDBJ databases">
        <title>Draft genome sequence of Paenibacillus antarcticus CECT 5836.</title>
        <authorList>
            <person name="Shin S.-K."/>
            <person name="Yi H."/>
        </authorList>
    </citation>
    <scope>NUCLEOTIDE SEQUENCE [LARGE SCALE GENOMIC DNA]</scope>
    <source>
        <strain evidence="2 3">CECT 5836</strain>
    </source>
</reference>
<evidence type="ECO:0000313" key="3">
    <source>
        <dbReference type="Proteomes" id="UP000077355"/>
    </source>
</evidence>
<dbReference type="PANTHER" id="PTHR30383">
    <property type="entry name" value="THIOESTERASE 1/PROTEASE 1/LYSOPHOSPHOLIPASE L1"/>
    <property type="match status" value="1"/>
</dbReference>
<protein>
    <submittedName>
        <fullName evidence="2">Lysophospholipase</fullName>
    </submittedName>
</protein>
<proteinExistence type="predicted"/>
<keyword evidence="3" id="KW-1185">Reference proteome</keyword>
<dbReference type="Proteomes" id="UP000077355">
    <property type="component" value="Unassembled WGS sequence"/>
</dbReference>
<comment type="caution">
    <text evidence="2">The sequence shown here is derived from an EMBL/GenBank/DDBJ whole genome shotgun (WGS) entry which is preliminary data.</text>
</comment>
<dbReference type="AlphaFoldDB" id="A0A168MRS4"/>
<dbReference type="EMBL" id="LVJI01000018">
    <property type="protein sequence ID" value="OAB44979.1"/>
    <property type="molecule type" value="Genomic_DNA"/>
</dbReference>
<accession>A0A168MRS4</accession>
<dbReference type="CDD" id="cd01834">
    <property type="entry name" value="SGNH_hydrolase_like_2"/>
    <property type="match status" value="1"/>
</dbReference>
<sequence>MFEKNATICFQGDSITDGGRGRDGDLNHAMGHGYAYLIASRVGYEQPEQQYNFQNKGISGNRIVDLYARWQEDTLNLKPDVLSILIGVNDVGMEFSQACGVSAAKYEKVYASIIEETKSQFPNIKIVICEPFILPVGYVKDNWKQWYQEVSQRQEAAKRISEIYGTIYVPLQESFNDACRQADESYWIWDGVHPTPAGHALIANQWLDVVMNRK</sequence>
<evidence type="ECO:0000259" key="1">
    <source>
        <dbReference type="Pfam" id="PF13472"/>
    </source>
</evidence>
<dbReference type="PANTHER" id="PTHR30383:SF5">
    <property type="entry name" value="SGNH HYDROLASE-TYPE ESTERASE DOMAIN-CONTAINING PROTEIN"/>
    <property type="match status" value="1"/>
</dbReference>
<dbReference type="InterPro" id="IPR036514">
    <property type="entry name" value="SGNH_hydro_sf"/>
</dbReference>
<dbReference type="InterPro" id="IPR013830">
    <property type="entry name" value="SGNH_hydro"/>
</dbReference>
<evidence type="ECO:0000313" key="2">
    <source>
        <dbReference type="EMBL" id="OAB44979.1"/>
    </source>
</evidence>
<organism evidence="2 3">
    <name type="scientific">Paenibacillus antarcticus</name>
    <dbReference type="NCBI Taxonomy" id="253703"/>
    <lineage>
        <taxon>Bacteria</taxon>
        <taxon>Bacillati</taxon>
        <taxon>Bacillota</taxon>
        <taxon>Bacilli</taxon>
        <taxon>Bacillales</taxon>
        <taxon>Paenibacillaceae</taxon>
        <taxon>Paenibacillus</taxon>
    </lineage>
</organism>
<dbReference type="RefSeq" id="WP_068650457.1">
    <property type="nucleotide sequence ID" value="NZ_CP043611.1"/>
</dbReference>
<gene>
    <name evidence="2" type="ORF">PBAT_13590</name>
</gene>
<dbReference type="Gene3D" id="3.40.50.1110">
    <property type="entry name" value="SGNH hydrolase"/>
    <property type="match status" value="1"/>
</dbReference>
<dbReference type="InterPro" id="IPR051532">
    <property type="entry name" value="Ester_Hydrolysis_Enzymes"/>
</dbReference>
<dbReference type="GO" id="GO:0004622">
    <property type="term" value="F:phosphatidylcholine lysophospholipase activity"/>
    <property type="evidence" value="ECO:0007669"/>
    <property type="project" value="TreeGrafter"/>
</dbReference>
<dbReference type="OrthoDB" id="9794725at2"/>